<evidence type="ECO:0000259" key="3">
    <source>
        <dbReference type="Pfam" id="PF14346"/>
    </source>
</evidence>
<feature type="signal peptide" evidence="2">
    <location>
        <begin position="1"/>
        <end position="24"/>
    </location>
</feature>
<keyword evidence="1" id="KW-0175">Coiled coil</keyword>
<evidence type="ECO:0000256" key="2">
    <source>
        <dbReference type="SAM" id="SignalP"/>
    </source>
</evidence>
<gene>
    <name evidence="4" type="ORF">V3330_16030</name>
</gene>
<protein>
    <submittedName>
        <fullName evidence="4">DUF4398 domain-containing protein</fullName>
    </submittedName>
</protein>
<evidence type="ECO:0000256" key="1">
    <source>
        <dbReference type="SAM" id="Coils"/>
    </source>
</evidence>
<keyword evidence="2" id="KW-0732">Signal</keyword>
<comment type="caution">
    <text evidence="4">The sequence shown here is derived from an EMBL/GenBank/DDBJ whole genome shotgun (WGS) entry which is preliminary data.</text>
</comment>
<feature type="coiled-coil region" evidence="1">
    <location>
        <begin position="85"/>
        <end position="119"/>
    </location>
</feature>
<dbReference type="Pfam" id="PF14346">
    <property type="entry name" value="DUF4398"/>
    <property type="match status" value="1"/>
</dbReference>
<dbReference type="RefSeq" id="WP_354696462.1">
    <property type="nucleotide sequence ID" value="NZ_JAZHOG010000011.1"/>
</dbReference>
<organism evidence="4 5">
    <name type="scientific">Elongatibacter sediminis</name>
    <dbReference type="NCBI Taxonomy" id="3119006"/>
    <lineage>
        <taxon>Bacteria</taxon>
        <taxon>Pseudomonadati</taxon>
        <taxon>Pseudomonadota</taxon>
        <taxon>Gammaproteobacteria</taxon>
        <taxon>Chromatiales</taxon>
        <taxon>Wenzhouxiangellaceae</taxon>
        <taxon>Elongatibacter</taxon>
    </lineage>
</organism>
<name>A0AAW9RBI0_9GAMM</name>
<evidence type="ECO:0000313" key="4">
    <source>
        <dbReference type="EMBL" id="MEJ8569140.1"/>
    </source>
</evidence>
<reference evidence="4 5" key="1">
    <citation type="submission" date="2024-02" db="EMBL/GenBank/DDBJ databases">
        <title>A novel Wenzhouxiangellaceae bacterium, isolated from coastal sediments.</title>
        <authorList>
            <person name="Du Z.-J."/>
            <person name="Ye Y.-Q."/>
            <person name="Zhang X.-Y."/>
        </authorList>
    </citation>
    <scope>NUCLEOTIDE SEQUENCE [LARGE SCALE GENOMIC DNA]</scope>
    <source>
        <strain evidence="4 5">CH-27</strain>
    </source>
</reference>
<keyword evidence="5" id="KW-1185">Reference proteome</keyword>
<dbReference type="PROSITE" id="PS51257">
    <property type="entry name" value="PROKAR_LIPOPROTEIN"/>
    <property type="match status" value="1"/>
</dbReference>
<dbReference type="InterPro" id="IPR025511">
    <property type="entry name" value="DUF4398"/>
</dbReference>
<dbReference type="AlphaFoldDB" id="A0AAW9RBI0"/>
<dbReference type="Proteomes" id="UP001359886">
    <property type="component" value="Unassembled WGS sequence"/>
</dbReference>
<proteinExistence type="predicted"/>
<evidence type="ECO:0000313" key="5">
    <source>
        <dbReference type="Proteomes" id="UP001359886"/>
    </source>
</evidence>
<dbReference type="Gene3D" id="1.20.1270.390">
    <property type="match status" value="1"/>
</dbReference>
<dbReference type="EMBL" id="JAZHOG010000011">
    <property type="protein sequence ID" value="MEJ8569140.1"/>
    <property type="molecule type" value="Genomic_DNA"/>
</dbReference>
<feature type="domain" description="DUF4398" evidence="3">
    <location>
        <begin position="33"/>
        <end position="108"/>
    </location>
</feature>
<feature type="chain" id="PRO_5043847000" evidence="2">
    <location>
        <begin position="25"/>
        <end position="126"/>
    </location>
</feature>
<sequence length="126" mass="13676">MNKQTRTGLTLGLATLLVTATGCAAAPDRPDKQLTRAETSIEFAEQNGAREFGSSALDRARQNLEMAYDYADQDEYRAALRAAEKAELDAELAAAQANTSKADEALAEIRESIETLRREIARNGIS</sequence>
<accession>A0AAW9RBI0</accession>